<dbReference type="PROSITE" id="PS50005">
    <property type="entry name" value="TPR"/>
    <property type="match status" value="1"/>
</dbReference>
<dbReference type="Ensembl" id="ENSLLET00000000836.1">
    <property type="protein sequence ID" value="ENSLLEP00000000807.1"/>
    <property type="gene ID" value="ENSLLEG00000000525.1"/>
</dbReference>
<keyword evidence="3" id="KW-0677">Repeat</keyword>
<dbReference type="SMART" id="SM00671">
    <property type="entry name" value="SEL1"/>
    <property type="match status" value="5"/>
</dbReference>
<dbReference type="PANTHER" id="PTHR44554:SF1">
    <property type="entry name" value="LRP2-BINDING PROTEIN"/>
    <property type="match status" value="1"/>
</dbReference>
<comment type="function">
    <text evidence="5">May act as an adapter that regulates LRP2 function.</text>
</comment>
<keyword evidence="9" id="KW-1185">Reference proteome</keyword>
<evidence type="ECO:0000313" key="8">
    <source>
        <dbReference type="Ensembl" id="ENSLLEP00000000807.1"/>
    </source>
</evidence>
<accession>A0A8C5LL39</accession>
<evidence type="ECO:0000256" key="7">
    <source>
        <dbReference type="PROSITE-ProRule" id="PRU00339"/>
    </source>
</evidence>
<proteinExistence type="predicted"/>
<feature type="repeat" description="TPR" evidence="7">
    <location>
        <begin position="88"/>
        <end position="121"/>
    </location>
</feature>
<dbReference type="Gene3D" id="1.25.40.10">
    <property type="entry name" value="Tetratricopeptide repeat domain"/>
    <property type="match status" value="1"/>
</dbReference>
<evidence type="ECO:0000256" key="3">
    <source>
        <dbReference type="ARBA" id="ARBA00022737"/>
    </source>
</evidence>
<dbReference type="AlphaFoldDB" id="A0A8C5LL39"/>
<dbReference type="SUPFAM" id="SSF81901">
    <property type="entry name" value="HCP-like"/>
    <property type="match status" value="2"/>
</dbReference>
<dbReference type="InterPro" id="IPR011990">
    <property type="entry name" value="TPR-like_helical_dom_sf"/>
</dbReference>
<dbReference type="InterPro" id="IPR019734">
    <property type="entry name" value="TPR_rpt"/>
</dbReference>
<evidence type="ECO:0000256" key="1">
    <source>
        <dbReference type="ARBA" id="ARBA00004496"/>
    </source>
</evidence>
<dbReference type="Proteomes" id="UP000694569">
    <property type="component" value="Unplaced"/>
</dbReference>
<reference evidence="8" key="2">
    <citation type="submission" date="2025-09" db="UniProtKB">
        <authorList>
            <consortium name="Ensembl"/>
        </authorList>
    </citation>
    <scope>IDENTIFICATION</scope>
</reference>
<gene>
    <name evidence="8" type="primary">LRP2BP</name>
</gene>
<evidence type="ECO:0000256" key="4">
    <source>
        <dbReference type="ARBA" id="ARBA00022803"/>
    </source>
</evidence>
<dbReference type="GO" id="GO:0005737">
    <property type="term" value="C:cytoplasm"/>
    <property type="evidence" value="ECO:0007669"/>
    <property type="project" value="UniProtKB-SubCell"/>
</dbReference>
<evidence type="ECO:0000256" key="6">
    <source>
        <dbReference type="ARBA" id="ARBA00039954"/>
    </source>
</evidence>
<name>A0A8C5LL39_9ANUR</name>
<keyword evidence="4 7" id="KW-0802">TPR repeat</keyword>
<evidence type="ECO:0000313" key="9">
    <source>
        <dbReference type="Proteomes" id="UP000694569"/>
    </source>
</evidence>
<organism evidence="8 9">
    <name type="scientific">Leptobrachium leishanense</name>
    <name type="common">Leishan spiny toad</name>
    <dbReference type="NCBI Taxonomy" id="445787"/>
    <lineage>
        <taxon>Eukaryota</taxon>
        <taxon>Metazoa</taxon>
        <taxon>Chordata</taxon>
        <taxon>Craniata</taxon>
        <taxon>Vertebrata</taxon>
        <taxon>Euteleostomi</taxon>
        <taxon>Amphibia</taxon>
        <taxon>Batrachia</taxon>
        <taxon>Anura</taxon>
        <taxon>Pelobatoidea</taxon>
        <taxon>Megophryidae</taxon>
        <taxon>Leptobrachium</taxon>
    </lineage>
</organism>
<evidence type="ECO:0000256" key="5">
    <source>
        <dbReference type="ARBA" id="ARBA00037614"/>
    </source>
</evidence>
<dbReference type="InterPro" id="IPR006597">
    <property type="entry name" value="Sel1-like"/>
</dbReference>
<protein>
    <recommendedName>
        <fullName evidence="6">LRP2-binding protein</fullName>
    </recommendedName>
</protein>
<dbReference type="PANTHER" id="PTHR44554">
    <property type="entry name" value="LRP2-BINDING PROTEIN"/>
    <property type="match status" value="1"/>
</dbReference>
<keyword evidence="2" id="KW-0963">Cytoplasm</keyword>
<dbReference type="InterPro" id="IPR052323">
    <property type="entry name" value="LRP2-binding"/>
</dbReference>
<evidence type="ECO:0000256" key="2">
    <source>
        <dbReference type="ARBA" id="ARBA00022490"/>
    </source>
</evidence>
<comment type="subcellular location">
    <subcellularLocation>
        <location evidence="1">Cytoplasm</location>
    </subcellularLocation>
</comment>
<sequence>MKRLSSESRPTAPQRDILHTICRMPGFPLDLAKKNPNKLDLFKGNLMLLYFWMENFHPKKGSDIDYGRGDLLEVAEHFLKGRIEAGDAQAEFLLGQLYFDEGWYEDALLQFEKIKDVDYQTLYQAGVMHYDGLGTTENTEKGVEYMKRILASNNHEASPIRYAAAYNLGRACYEGYGMVHSDKEAERYWLLAADNGNPKASVHAQTALGLYYSRPFSQNFKKAFFWHSEACGNGSLESQGALGVMYLHGLGIRKDIHSAMECFKEAADRGNIYAQGQLVACYYHRKLYKMATELAKRIVAYDNIDQQAKATDCFPLFATKGVAMATFYLARCLQLGLGIHQDTTAATQYFSKACLLDADVAADLHRDLIYGKI</sequence>
<reference evidence="8" key="1">
    <citation type="submission" date="2025-08" db="UniProtKB">
        <authorList>
            <consortium name="Ensembl"/>
        </authorList>
    </citation>
    <scope>IDENTIFICATION</scope>
</reference>
<dbReference type="GeneTree" id="ENSGT00390000013490"/>
<dbReference type="OrthoDB" id="2384430at2759"/>
<dbReference type="Pfam" id="PF08238">
    <property type="entry name" value="Sel1"/>
    <property type="match status" value="5"/>
</dbReference>